<gene>
    <name evidence="5" type="ORF">K1W69_11595</name>
</gene>
<dbReference type="InterPro" id="IPR023214">
    <property type="entry name" value="HAD_sf"/>
</dbReference>
<comment type="cofactor">
    <cofactor evidence="1">
        <name>Mg(2+)</name>
        <dbReference type="ChEBI" id="CHEBI:18420"/>
    </cofactor>
</comment>
<dbReference type="EMBL" id="JAICBX010000002">
    <property type="protein sequence ID" value="MBW8637833.1"/>
    <property type="molecule type" value="Genomic_DNA"/>
</dbReference>
<evidence type="ECO:0000256" key="1">
    <source>
        <dbReference type="ARBA" id="ARBA00001946"/>
    </source>
</evidence>
<accession>A0AAE2ZJU2</accession>
<organism evidence="5 6">
    <name type="scientific">Flavimaribacter sediminis</name>
    <dbReference type="NCBI Taxonomy" id="2865987"/>
    <lineage>
        <taxon>Bacteria</taxon>
        <taxon>Pseudomonadati</taxon>
        <taxon>Pseudomonadota</taxon>
        <taxon>Alphaproteobacteria</taxon>
        <taxon>Hyphomicrobiales</taxon>
        <taxon>Rhizobiaceae</taxon>
        <taxon>Flavimaribacter</taxon>
    </lineage>
</organism>
<dbReference type="SFLD" id="SFLDG01135">
    <property type="entry name" value="C1.5.6:_HAD__Beta-PGM__Phospha"/>
    <property type="match status" value="1"/>
</dbReference>
<dbReference type="PANTHER" id="PTHR46193:SF10">
    <property type="entry name" value="6-PHOSPHOGLUCONATE PHOSPHATASE"/>
    <property type="match status" value="1"/>
</dbReference>
<evidence type="ECO:0000256" key="4">
    <source>
        <dbReference type="ARBA" id="ARBA00022842"/>
    </source>
</evidence>
<dbReference type="AlphaFoldDB" id="A0AAE2ZJU2"/>
<dbReference type="SFLD" id="SFLDG01129">
    <property type="entry name" value="C1.5:_HAD__Beta-PGM__Phosphata"/>
    <property type="match status" value="1"/>
</dbReference>
<dbReference type="GO" id="GO:0046872">
    <property type="term" value="F:metal ion binding"/>
    <property type="evidence" value="ECO:0007669"/>
    <property type="project" value="UniProtKB-KW"/>
</dbReference>
<comment type="caution">
    <text evidence="5">The sequence shown here is derived from an EMBL/GenBank/DDBJ whole genome shotgun (WGS) entry which is preliminary data.</text>
</comment>
<dbReference type="Proteomes" id="UP001196509">
    <property type="component" value="Unassembled WGS sequence"/>
</dbReference>
<dbReference type="Gene3D" id="3.40.50.1000">
    <property type="entry name" value="HAD superfamily/HAD-like"/>
    <property type="match status" value="1"/>
</dbReference>
<dbReference type="GO" id="GO:0016787">
    <property type="term" value="F:hydrolase activity"/>
    <property type="evidence" value="ECO:0007669"/>
    <property type="project" value="UniProtKB-KW"/>
</dbReference>
<evidence type="ECO:0000256" key="2">
    <source>
        <dbReference type="ARBA" id="ARBA00006171"/>
    </source>
</evidence>
<reference evidence="5" key="1">
    <citation type="submission" date="2021-08" db="EMBL/GenBank/DDBJ databases">
        <title>Hoeflea bacterium WL0058 sp. nov., isolated from the sediment.</title>
        <authorList>
            <person name="Wang L."/>
            <person name="Zhang D."/>
        </authorList>
    </citation>
    <scope>NUCLEOTIDE SEQUENCE</scope>
    <source>
        <strain evidence="5">WL0058</strain>
    </source>
</reference>
<dbReference type="PRINTS" id="PR00413">
    <property type="entry name" value="HADHALOGNASE"/>
</dbReference>
<dbReference type="NCBIfam" id="TIGR01509">
    <property type="entry name" value="HAD-SF-IA-v3"/>
    <property type="match status" value="1"/>
</dbReference>
<dbReference type="SUPFAM" id="SSF56784">
    <property type="entry name" value="HAD-like"/>
    <property type="match status" value="1"/>
</dbReference>
<evidence type="ECO:0000313" key="5">
    <source>
        <dbReference type="EMBL" id="MBW8637833.1"/>
    </source>
</evidence>
<keyword evidence="6" id="KW-1185">Reference proteome</keyword>
<dbReference type="InterPro" id="IPR023198">
    <property type="entry name" value="PGP-like_dom2"/>
</dbReference>
<sequence>MVDPTGLSRKLAQSDAETGVDLVIFDFDGVVANSEVISLSSLQTTLREFGVPLDIDQVRGRYLGAAIDKIERDVAVQSPRGTSEGFSQTWHDILFERFRRELTPVPGLGDLLDRIEGRGLPFCIASSSTFERLGIALEAMGLASRFTHVFSAQQVKNGKPAPDLFLHAAAQFGVSPDRCLVVEDSPLGIRAAKAAGMHAIGFLGGMHLNDIRDDHRRVLMEAAADRIVESLGEIMSEENSTANS</sequence>
<dbReference type="InterPro" id="IPR006439">
    <property type="entry name" value="HAD-SF_hydro_IA"/>
</dbReference>
<keyword evidence="5" id="KW-0378">Hydrolase</keyword>
<keyword evidence="4" id="KW-0460">Magnesium</keyword>
<dbReference type="SFLD" id="SFLDS00003">
    <property type="entry name" value="Haloacid_Dehalogenase"/>
    <property type="match status" value="1"/>
</dbReference>
<dbReference type="Gene3D" id="1.10.150.240">
    <property type="entry name" value="Putative phosphatase, domain 2"/>
    <property type="match status" value="1"/>
</dbReference>
<dbReference type="Pfam" id="PF13419">
    <property type="entry name" value="HAD_2"/>
    <property type="match status" value="1"/>
</dbReference>
<dbReference type="RefSeq" id="WP_220228507.1">
    <property type="nucleotide sequence ID" value="NZ_JAICBX010000002.1"/>
</dbReference>
<comment type="similarity">
    <text evidence="2">Belongs to the HAD-like hydrolase superfamily. CbbY/CbbZ/Gph/YieH family.</text>
</comment>
<name>A0AAE2ZJU2_9HYPH</name>
<dbReference type="InterPro" id="IPR051600">
    <property type="entry name" value="Beta-PGM-like"/>
</dbReference>
<proteinExistence type="inferred from homology"/>
<dbReference type="InterPro" id="IPR036412">
    <property type="entry name" value="HAD-like_sf"/>
</dbReference>
<dbReference type="InterPro" id="IPR041492">
    <property type="entry name" value="HAD_2"/>
</dbReference>
<evidence type="ECO:0000313" key="6">
    <source>
        <dbReference type="Proteomes" id="UP001196509"/>
    </source>
</evidence>
<dbReference type="PANTHER" id="PTHR46193">
    <property type="entry name" value="6-PHOSPHOGLUCONATE PHOSPHATASE"/>
    <property type="match status" value="1"/>
</dbReference>
<protein>
    <submittedName>
        <fullName evidence="5">HAD family hydrolase</fullName>
    </submittedName>
</protein>
<dbReference type="CDD" id="cd07526">
    <property type="entry name" value="HAD_BPGM_like"/>
    <property type="match status" value="1"/>
</dbReference>
<keyword evidence="3" id="KW-0479">Metal-binding</keyword>
<evidence type="ECO:0000256" key="3">
    <source>
        <dbReference type="ARBA" id="ARBA00022723"/>
    </source>
</evidence>